<evidence type="ECO:0000313" key="2">
    <source>
        <dbReference type="Proteomes" id="UP000274843"/>
    </source>
</evidence>
<protein>
    <recommendedName>
        <fullName evidence="3">HSP18 transcriptional regulator</fullName>
    </recommendedName>
</protein>
<comment type="caution">
    <text evidence="1">The sequence shown here is derived from an EMBL/GenBank/DDBJ whole genome shotgun (WGS) entry which is preliminary data.</text>
</comment>
<keyword evidence="2" id="KW-1185">Reference proteome</keyword>
<organism evidence="1 2">
    <name type="scientific">Amycolatopsis thermoflava</name>
    <dbReference type="NCBI Taxonomy" id="84480"/>
    <lineage>
        <taxon>Bacteria</taxon>
        <taxon>Bacillati</taxon>
        <taxon>Actinomycetota</taxon>
        <taxon>Actinomycetes</taxon>
        <taxon>Pseudonocardiales</taxon>
        <taxon>Pseudonocardiaceae</taxon>
        <taxon>Amycolatopsis</taxon>
        <taxon>Amycolatopsis methanolica group</taxon>
    </lineage>
</organism>
<dbReference type="AlphaFoldDB" id="A0A3N2H0N6"/>
<sequence length="202" mass="22378">MPPYDNLHDALELVEGVLGEATADYDPRRVLAALEVLRALRDTLTVWEPQLIEAAREAGVSWAELAPALGVASRQAAERRYLRLRDAVGSDHTADERVQKTRDRRAEEKAVMQWARENSASLRRLAGQISALKGVPGVGKVRRALAEDDAAALLTPLSGVIQHLDQTYPQLAVEVSLVRDHMDRVRRETQERRQSSRAGSSS</sequence>
<dbReference type="EMBL" id="RKHY01000001">
    <property type="protein sequence ID" value="ROS42482.1"/>
    <property type="molecule type" value="Genomic_DNA"/>
</dbReference>
<evidence type="ECO:0000313" key="1">
    <source>
        <dbReference type="EMBL" id="ROS42482.1"/>
    </source>
</evidence>
<dbReference type="Proteomes" id="UP000274843">
    <property type="component" value="Unassembled WGS sequence"/>
</dbReference>
<proteinExistence type="predicted"/>
<dbReference type="GeneID" id="301846189"/>
<evidence type="ECO:0008006" key="3">
    <source>
        <dbReference type="Google" id="ProtNLM"/>
    </source>
</evidence>
<dbReference type="RefSeq" id="WP_027934400.1">
    <property type="nucleotide sequence ID" value="NZ_CBDRBK010000023.1"/>
</dbReference>
<accession>A0A3N2H0N6</accession>
<gene>
    <name evidence="1" type="ORF">EDD35_4872</name>
</gene>
<reference evidence="1 2" key="1">
    <citation type="submission" date="2018-11" db="EMBL/GenBank/DDBJ databases">
        <title>Sequencing the genomes of 1000 actinobacteria strains.</title>
        <authorList>
            <person name="Klenk H.-P."/>
        </authorList>
    </citation>
    <scope>NUCLEOTIDE SEQUENCE [LARGE SCALE GENOMIC DNA]</scope>
    <source>
        <strain evidence="1 2">DSM 44348</strain>
    </source>
</reference>
<name>A0A3N2H0N6_9PSEU</name>